<dbReference type="EMBL" id="JAFJZO010000001">
    <property type="protein sequence ID" value="KAG5512310.1"/>
    <property type="molecule type" value="Genomic_DNA"/>
</dbReference>
<proteinExistence type="predicted"/>
<dbReference type="GeneID" id="94293840"/>
<reference evidence="2 3" key="1">
    <citation type="submission" date="2021-02" db="EMBL/GenBank/DDBJ databases">
        <title>Porcisia hertigi Genome sequencing and assembly.</title>
        <authorList>
            <person name="Almutairi H."/>
            <person name="Gatherer D."/>
        </authorList>
    </citation>
    <scope>NUCLEOTIDE SEQUENCE [LARGE SCALE GENOMIC DNA]</scope>
    <source>
        <strain evidence="2 3">C119</strain>
    </source>
</reference>
<feature type="compositionally biased region" description="Low complexity" evidence="1">
    <location>
        <begin position="245"/>
        <end position="256"/>
    </location>
</feature>
<feature type="region of interest" description="Disordered" evidence="1">
    <location>
        <begin position="239"/>
        <end position="296"/>
    </location>
</feature>
<evidence type="ECO:0000313" key="3">
    <source>
        <dbReference type="Proteomes" id="UP000674318"/>
    </source>
</evidence>
<feature type="region of interest" description="Disordered" evidence="1">
    <location>
        <begin position="67"/>
        <end position="96"/>
    </location>
</feature>
<sequence>MTTRVNLDFFAPPPEREQRVRERRAQQRASMFSWRHDFAESCFDPISGKRRPLKHVFNPVAKERFVGARDASSKTRNGGSGAAETEASPARPATAAVWESAAGSTIDRRRRWKQSGFTFPKDYFGKTAHFPAVLMGRSASAAPAGVRRVHSSHSKVYVPYLHDTIMMCEPLLDSAESRHSRGGAKSGVHAAADQLPPVHRAPLTANVVLAVTYNGTESRTRELQASMDARKAGLLNSWRTPALPSSSQQQQQQQQQPATHSHTTGIDSLTPDDDDNDETATFKNAGNTGGTTSGANCMNLPSAAQTTTWCDVVGPSMAVKQRALAIAGGVYTDLISTRMNATPATVRVPTCELAYTLRPSYVQSRLRRSANQRSSSSLDATTAGIVSECHSTLLDGTSGTAQYATAATSPMTTHAPALRTNGHPSNGVSKPPSERTVTRSPGNDSITATMPPTVVEVTPTDAHSASQRSCIVADRNSTVAARLSALSPTELASDANGTEDMRSQDDLGARTTSKASLAATVADTQVVHYKDSQCAASPLPNVSTAPKQPDMLNILPTPVYRTNNHTAASAHTDTYGEDGGDSHQRRRGHESDFQGSRRRNSQRQTECEEVNGEAQRGHAIQPQSLVGHGLPTESKEMRVYAVRVNGSFTNRDAPLLKSAEPQRSGIPVTLPPDWL</sequence>
<dbReference type="Proteomes" id="UP000674318">
    <property type="component" value="Chromosome 1"/>
</dbReference>
<gene>
    <name evidence="2" type="ORF">JKF63_07835</name>
</gene>
<feature type="region of interest" description="Disordered" evidence="1">
    <location>
        <begin position="414"/>
        <end position="450"/>
    </location>
</feature>
<evidence type="ECO:0000313" key="2">
    <source>
        <dbReference type="EMBL" id="KAG5512310.1"/>
    </source>
</evidence>
<evidence type="ECO:0000256" key="1">
    <source>
        <dbReference type="SAM" id="MobiDB-lite"/>
    </source>
</evidence>
<dbReference type="KEGG" id="phet:94293840"/>
<dbReference type="AlphaFoldDB" id="A0A836YI56"/>
<name>A0A836YI56_9TRYP</name>
<feature type="compositionally biased region" description="Polar residues" evidence="1">
    <location>
        <begin position="257"/>
        <end position="267"/>
    </location>
</feature>
<accession>A0A836YI56</accession>
<dbReference type="OrthoDB" id="266829at2759"/>
<comment type="caution">
    <text evidence="2">The sequence shown here is derived from an EMBL/GenBank/DDBJ whole genome shotgun (WGS) entry which is preliminary data.</text>
</comment>
<protein>
    <submittedName>
        <fullName evidence="2">Uncharacterized protein</fullName>
    </submittedName>
</protein>
<dbReference type="RefSeq" id="XP_067760022.1">
    <property type="nucleotide sequence ID" value="XM_067903763.1"/>
</dbReference>
<keyword evidence="3" id="KW-1185">Reference proteome</keyword>
<organism evidence="2 3">
    <name type="scientific">Porcisia hertigi</name>
    <dbReference type="NCBI Taxonomy" id="2761500"/>
    <lineage>
        <taxon>Eukaryota</taxon>
        <taxon>Discoba</taxon>
        <taxon>Euglenozoa</taxon>
        <taxon>Kinetoplastea</taxon>
        <taxon>Metakinetoplastina</taxon>
        <taxon>Trypanosomatida</taxon>
        <taxon>Trypanosomatidae</taxon>
        <taxon>Leishmaniinae</taxon>
        <taxon>Porcisia</taxon>
    </lineage>
</organism>
<feature type="region of interest" description="Disordered" evidence="1">
    <location>
        <begin position="567"/>
        <end position="618"/>
    </location>
</feature>